<name>A0A2C9W015_MANES</name>
<protein>
    <recommendedName>
        <fullName evidence="3">THH1/TOM1/TOM3 domain-containing protein</fullName>
    </recommendedName>
</protein>
<evidence type="ECO:0008006" key="3">
    <source>
        <dbReference type="Google" id="ProtNLM"/>
    </source>
</evidence>
<evidence type="ECO:0000256" key="1">
    <source>
        <dbReference type="SAM" id="Phobius"/>
    </source>
</evidence>
<keyword evidence="1" id="KW-0812">Transmembrane</keyword>
<dbReference type="AlphaFoldDB" id="A0A2C9W015"/>
<feature type="transmembrane region" description="Helical" evidence="1">
    <location>
        <begin position="242"/>
        <end position="266"/>
    </location>
</feature>
<reference evidence="2" key="1">
    <citation type="submission" date="2016-02" db="EMBL/GenBank/DDBJ databases">
        <title>WGS assembly of Manihot esculenta.</title>
        <authorList>
            <person name="Bredeson J.V."/>
            <person name="Prochnik S.E."/>
            <person name="Lyons J.B."/>
            <person name="Schmutz J."/>
            <person name="Grimwood J."/>
            <person name="Vrebalov J."/>
            <person name="Bart R.S."/>
            <person name="Amuge T."/>
            <person name="Ferguson M.E."/>
            <person name="Green R."/>
            <person name="Putnam N."/>
            <person name="Stites J."/>
            <person name="Rounsley S."/>
            <person name="Rokhsar D.S."/>
        </authorList>
    </citation>
    <scope>NUCLEOTIDE SEQUENCE [LARGE SCALE GENOMIC DNA]</scope>
    <source>
        <tissue evidence="2">Leaf</tissue>
    </source>
</reference>
<keyword evidence="1" id="KW-0472">Membrane</keyword>
<gene>
    <name evidence="2" type="ORF">MANES_05G193600</name>
</gene>
<sequence>MSFLLQFHAFSTSFPQGTTISATISTANLSYSSTLCCITAILLLSLISVAFVFHLRLKSRSVQHLQRFNSLWMVRLLLVLLIAIWASNELFRLSFFRRNYLFPFFPSLTLTQQASFCKIHIVFSLGFFEPGFLVTLLFLINVSTEKKTPHTTWAIAFVLANCFPVLALQVLLVFFSGLHLPWPEIFLRSSVVSKSEEVILCQYPLMSSIVFGAFGIWYLMGFSLACFKAVNLVINKGLRRRICALSFTVMIMLPLQILFLVSSVLWGPEENIYATFAFFVFGTTLVIAAVGEGILVIKPTVDSLVAGEDALPAFLPREQTASEEQQLPKLEDARVQV</sequence>
<dbReference type="PANTHER" id="PTHR34116:SF9">
    <property type="entry name" value="OS08G0346600 PROTEIN"/>
    <property type="match status" value="1"/>
</dbReference>
<keyword evidence="1" id="KW-1133">Transmembrane helix</keyword>
<feature type="transmembrane region" description="Helical" evidence="1">
    <location>
        <begin position="32"/>
        <end position="55"/>
    </location>
</feature>
<dbReference type="STRING" id="3983.A0A2C9W015"/>
<evidence type="ECO:0000313" key="2">
    <source>
        <dbReference type="EMBL" id="OAY51169.1"/>
    </source>
</evidence>
<accession>A0A2C9W015</accession>
<dbReference type="PANTHER" id="PTHR34116">
    <property type="entry name" value="PLASMINOGEN ACTIVATOR INHIBITOR"/>
    <property type="match status" value="1"/>
</dbReference>
<dbReference type="EMBL" id="CM004391">
    <property type="protein sequence ID" value="OAY51169.1"/>
    <property type="molecule type" value="Genomic_DNA"/>
</dbReference>
<feature type="transmembrane region" description="Helical" evidence="1">
    <location>
        <begin position="67"/>
        <end position="86"/>
    </location>
</feature>
<feature type="transmembrane region" description="Helical" evidence="1">
    <location>
        <begin position="272"/>
        <end position="297"/>
    </location>
</feature>
<feature type="transmembrane region" description="Helical" evidence="1">
    <location>
        <begin position="152"/>
        <end position="175"/>
    </location>
</feature>
<feature type="transmembrane region" description="Helical" evidence="1">
    <location>
        <begin position="209"/>
        <end position="230"/>
    </location>
</feature>
<feature type="transmembrane region" description="Helical" evidence="1">
    <location>
        <begin position="119"/>
        <end position="140"/>
    </location>
</feature>
<organism evidence="2">
    <name type="scientific">Manihot esculenta</name>
    <name type="common">Cassava</name>
    <name type="synonym">Jatropha manihot</name>
    <dbReference type="NCBI Taxonomy" id="3983"/>
    <lineage>
        <taxon>Eukaryota</taxon>
        <taxon>Viridiplantae</taxon>
        <taxon>Streptophyta</taxon>
        <taxon>Embryophyta</taxon>
        <taxon>Tracheophyta</taxon>
        <taxon>Spermatophyta</taxon>
        <taxon>Magnoliopsida</taxon>
        <taxon>eudicotyledons</taxon>
        <taxon>Gunneridae</taxon>
        <taxon>Pentapetalae</taxon>
        <taxon>rosids</taxon>
        <taxon>fabids</taxon>
        <taxon>Malpighiales</taxon>
        <taxon>Euphorbiaceae</taxon>
        <taxon>Crotonoideae</taxon>
        <taxon>Manihoteae</taxon>
        <taxon>Manihot</taxon>
    </lineage>
</organism>
<proteinExistence type="predicted"/>